<dbReference type="SUPFAM" id="SSF53474">
    <property type="entry name" value="alpha/beta-Hydrolases"/>
    <property type="match status" value="1"/>
</dbReference>
<sequence>MKKIISTVAFLFICSSTVFAQKIEKEGPKGFDLERATIAHGKIETISYESTTVGSTRKVTIYTPPGFSTNKKYPVLYLLHGIGGDEKEWLNGGSPQIILDNLLAEGKIKPMIVVMPNGRAIKDDSAAGNIMAPEKVQGFANFEKDLLNDLIPFIEKTYPTLTDRDNRAIAGLSMGGGQSLNFGLGNLDTFAWVGGFSSAPNTKAPQELVPNPEETKSKLKLLWISCGDADGLLNFSKRTHDYLLKNNVPHVYYIEPGVHDFKVWKNGLYMFSQFLFKPVDVSSLSKYTIIDTTNK</sequence>
<keyword evidence="3" id="KW-1185">Reference proteome</keyword>
<evidence type="ECO:0000313" key="2">
    <source>
        <dbReference type="EMBL" id="TDD99497.1"/>
    </source>
</evidence>
<dbReference type="PANTHER" id="PTHR48098">
    <property type="entry name" value="ENTEROCHELIN ESTERASE-RELATED"/>
    <property type="match status" value="1"/>
</dbReference>
<comment type="caution">
    <text evidence="2">The sequence shown here is derived from an EMBL/GenBank/DDBJ whole genome shotgun (WGS) entry which is preliminary data.</text>
</comment>
<dbReference type="Gene3D" id="3.40.50.1820">
    <property type="entry name" value="alpha/beta hydrolase"/>
    <property type="match status" value="1"/>
</dbReference>
<dbReference type="Proteomes" id="UP000295479">
    <property type="component" value="Unassembled WGS sequence"/>
</dbReference>
<proteinExistence type="predicted"/>
<protein>
    <submittedName>
        <fullName evidence="2">Esterase family protein</fullName>
    </submittedName>
</protein>
<dbReference type="RefSeq" id="WP_132000692.1">
    <property type="nucleotide sequence ID" value="NZ_SMFK01000001.1"/>
</dbReference>
<dbReference type="InterPro" id="IPR029058">
    <property type="entry name" value="AB_hydrolase_fold"/>
</dbReference>
<gene>
    <name evidence="2" type="ORF">E0F76_01865</name>
</gene>
<feature type="signal peptide" evidence="1">
    <location>
        <begin position="1"/>
        <end position="20"/>
    </location>
</feature>
<evidence type="ECO:0000313" key="3">
    <source>
        <dbReference type="Proteomes" id="UP000295479"/>
    </source>
</evidence>
<keyword evidence="1" id="KW-0732">Signal</keyword>
<dbReference type="AlphaFoldDB" id="A0A4V2Z037"/>
<dbReference type="InterPro" id="IPR000801">
    <property type="entry name" value="Esterase-like"/>
</dbReference>
<dbReference type="Pfam" id="PF00756">
    <property type="entry name" value="Esterase"/>
    <property type="match status" value="1"/>
</dbReference>
<dbReference type="OrthoDB" id="9803578at2"/>
<dbReference type="GO" id="GO:0016747">
    <property type="term" value="F:acyltransferase activity, transferring groups other than amino-acyl groups"/>
    <property type="evidence" value="ECO:0007669"/>
    <property type="project" value="TreeGrafter"/>
</dbReference>
<feature type="chain" id="PRO_5020532946" evidence="1">
    <location>
        <begin position="21"/>
        <end position="295"/>
    </location>
</feature>
<accession>A0A4V2Z037</accession>
<organism evidence="2 3">
    <name type="scientific">Flavobacterium cellulosilyticum</name>
    <dbReference type="NCBI Taxonomy" id="2541731"/>
    <lineage>
        <taxon>Bacteria</taxon>
        <taxon>Pseudomonadati</taxon>
        <taxon>Bacteroidota</taxon>
        <taxon>Flavobacteriia</taxon>
        <taxon>Flavobacteriales</taxon>
        <taxon>Flavobacteriaceae</taxon>
        <taxon>Flavobacterium</taxon>
    </lineage>
</organism>
<dbReference type="InterPro" id="IPR050583">
    <property type="entry name" value="Mycobacterial_A85_antigen"/>
</dbReference>
<dbReference type="PANTHER" id="PTHR48098:SF1">
    <property type="entry name" value="DIACYLGLYCEROL ACYLTRANSFERASE_MYCOLYLTRANSFERASE AG85A"/>
    <property type="match status" value="1"/>
</dbReference>
<reference evidence="2 3" key="1">
    <citation type="submission" date="2019-03" db="EMBL/GenBank/DDBJ databases">
        <title>Flavobacterium AR-3-4 sp. nov. isolated from arctic soil.</title>
        <authorList>
            <person name="Chaudhary D.K."/>
        </authorList>
    </citation>
    <scope>NUCLEOTIDE SEQUENCE [LARGE SCALE GENOMIC DNA]</scope>
    <source>
        <strain evidence="2 3">AR-3-4</strain>
    </source>
</reference>
<name>A0A4V2Z037_9FLAO</name>
<dbReference type="EMBL" id="SMFK01000001">
    <property type="protein sequence ID" value="TDD99497.1"/>
    <property type="molecule type" value="Genomic_DNA"/>
</dbReference>
<evidence type="ECO:0000256" key="1">
    <source>
        <dbReference type="SAM" id="SignalP"/>
    </source>
</evidence>